<dbReference type="Pfam" id="PF10604">
    <property type="entry name" value="Polyketide_cyc2"/>
    <property type="match status" value="1"/>
</dbReference>
<dbReference type="InterPro" id="IPR019587">
    <property type="entry name" value="Polyketide_cyclase/dehydratase"/>
</dbReference>
<dbReference type="AlphaFoldDB" id="A0A930VFL1"/>
<protein>
    <submittedName>
        <fullName evidence="1">SRPBCC family protein</fullName>
    </submittedName>
</protein>
<proteinExistence type="predicted"/>
<evidence type="ECO:0000313" key="1">
    <source>
        <dbReference type="EMBL" id="MBF4763075.1"/>
    </source>
</evidence>
<dbReference type="CDD" id="cd07818">
    <property type="entry name" value="SRPBCC_1"/>
    <property type="match status" value="1"/>
</dbReference>
<reference evidence="1" key="1">
    <citation type="submission" date="2020-11" db="EMBL/GenBank/DDBJ databases">
        <title>Nocardioides sp. nov., isolated from Soil of Cynanchum wilfordii Hemsley rhizosphere.</title>
        <authorList>
            <person name="Lee J.-S."/>
            <person name="Suh M.K."/>
            <person name="Kim J.-S."/>
        </authorList>
    </citation>
    <scope>NUCLEOTIDE SEQUENCE</scope>
    <source>
        <strain evidence="1">KCTC 19275</strain>
    </source>
</reference>
<organism evidence="1 2">
    <name type="scientific">Nocardioides islandensis</name>
    <dbReference type="NCBI Taxonomy" id="433663"/>
    <lineage>
        <taxon>Bacteria</taxon>
        <taxon>Bacillati</taxon>
        <taxon>Actinomycetota</taxon>
        <taxon>Actinomycetes</taxon>
        <taxon>Propionibacteriales</taxon>
        <taxon>Nocardioidaceae</taxon>
        <taxon>Nocardioides</taxon>
    </lineage>
</organism>
<dbReference type="EMBL" id="JADKPN010000003">
    <property type="protein sequence ID" value="MBF4763075.1"/>
    <property type="molecule type" value="Genomic_DNA"/>
</dbReference>
<sequence length="154" mass="17156">MGRPFTITRSTSIAANAEVIHGLVDDFHRWSSWSPWEDLDPAMQRSYSGPERGVGARYAWKGNRKAGEGSMEITGLAPDAVDIELRFLRPWNATNQVRLQLAPTTTGTEVSWTMRGEHVGLMGLLSRVMPLDKMVGKDFEKGLTRLKAVAEQAR</sequence>
<comment type="caution">
    <text evidence="1">The sequence shown here is derived from an EMBL/GenBank/DDBJ whole genome shotgun (WGS) entry which is preliminary data.</text>
</comment>
<keyword evidence="2" id="KW-1185">Reference proteome</keyword>
<dbReference type="InterPro" id="IPR023393">
    <property type="entry name" value="START-like_dom_sf"/>
</dbReference>
<dbReference type="RefSeq" id="WP_194706257.1">
    <property type="nucleotide sequence ID" value="NZ_JADKPN010000003.1"/>
</dbReference>
<dbReference type="Gene3D" id="3.30.530.20">
    <property type="match status" value="1"/>
</dbReference>
<evidence type="ECO:0000313" key="2">
    <source>
        <dbReference type="Proteomes" id="UP000640489"/>
    </source>
</evidence>
<dbReference type="Proteomes" id="UP000640489">
    <property type="component" value="Unassembled WGS sequence"/>
</dbReference>
<gene>
    <name evidence="1" type="ORF">ISU07_08040</name>
</gene>
<name>A0A930VFL1_9ACTN</name>
<dbReference type="SUPFAM" id="SSF55961">
    <property type="entry name" value="Bet v1-like"/>
    <property type="match status" value="1"/>
</dbReference>
<accession>A0A930VFL1</accession>